<dbReference type="EMBL" id="NGJY01000003">
    <property type="protein sequence ID" value="RSU02428.1"/>
    <property type="molecule type" value="Genomic_DNA"/>
</dbReference>
<dbReference type="AlphaFoldDB" id="A0A430A6E1"/>
<dbReference type="Proteomes" id="UP000287101">
    <property type="component" value="Unassembled WGS sequence"/>
</dbReference>
<organism evidence="1 2">
    <name type="scientific">Vagococcus fessus</name>
    <dbReference type="NCBI Taxonomy" id="120370"/>
    <lineage>
        <taxon>Bacteria</taxon>
        <taxon>Bacillati</taxon>
        <taxon>Bacillota</taxon>
        <taxon>Bacilli</taxon>
        <taxon>Lactobacillales</taxon>
        <taxon>Enterococcaceae</taxon>
        <taxon>Vagococcus</taxon>
    </lineage>
</organism>
<dbReference type="RefSeq" id="WP_126832075.1">
    <property type="nucleotide sequence ID" value="NZ_CBCRYB010000009.1"/>
</dbReference>
<gene>
    <name evidence="1" type="ORF">CBF31_08650</name>
</gene>
<protein>
    <submittedName>
        <fullName evidence="1">Uncharacterized protein</fullName>
    </submittedName>
</protein>
<sequence length="347" mass="40537">MVKDTNYYIAEIRKNHIFDGFIMVFDRVEEENKKNTVAISYKKNEGLNNHLKYKDKNIIPEGRKYDVDCYKPYVEIFKKVLEKRCEDLGIDNIFEGGKVEEDNGRYVITLNTTGEVPEYTDIRLDTLYPFTNFASSKKKEIVEIKNKNEKIVNQLFTRTRTIGGMLPIPHIKNGKFKNMSLNTARGGKNSTQEDNPTDHMVFVKRWYDVMRTDADYEEENCVIKKKLNDSSSDEQRETRYSELKATEKPGIIADDKLVELYKEYKFWFDAIGSYDNYIKLLYLEAFDPYTEGGVAFTQRLEDYDKPSTPRFKDIGADKTFIENATEAFEKRSESIVDCYNAAIEENK</sequence>
<evidence type="ECO:0000313" key="2">
    <source>
        <dbReference type="Proteomes" id="UP000287101"/>
    </source>
</evidence>
<accession>A0A430A6E1</accession>
<evidence type="ECO:0000313" key="1">
    <source>
        <dbReference type="EMBL" id="RSU02428.1"/>
    </source>
</evidence>
<name>A0A430A6E1_9ENTE</name>
<keyword evidence="2" id="KW-1185">Reference proteome</keyword>
<proteinExistence type="predicted"/>
<comment type="caution">
    <text evidence="1">The sequence shown here is derived from an EMBL/GenBank/DDBJ whole genome shotgun (WGS) entry which is preliminary data.</text>
</comment>
<reference evidence="1 2" key="1">
    <citation type="submission" date="2017-05" db="EMBL/GenBank/DDBJ databases">
        <title>Vagococcus spp. assemblies.</title>
        <authorList>
            <person name="Gulvik C.A."/>
        </authorList>
    </citation>
    <scope>NUCLEOTIDE SEQUENCE [LARGE SCALE GENOMIC DNA]</scope>
    <source>
        <strain evidence="1 2">CCUG 41755</strain>
    </source>
</reference>